<dbReference type="Pfam" id="PF00691">
    <property type="entry name" value="OmpA"/>
    <property type="match status" value="1"/>
</dbReference>
<dbReference type="SUPFAM" id="SSF103088">
    <property type="entry name" value="OmpA-like"/>
    <property type="match status" value="1"/>
</dbReference>
<evidence type="ECO:0000256" key="4">
    <source>
        <dbReference type="ARBA" id="ARBA00022692"/>
    </source>
</evidence>
<evidence type="ECO:0000313" key="11">
    <source>
        <dbReference type="EMBL" id="MBB3808360.1"/>
    </source>
</evidence>
<reference evidence="11 12" key="1">
    <citation type="submission" date="2020-08" db="EMBL/GenBank/DDBJ databases">
        <title>Genomic Encyclopedia of Type Strains, Phase IV (KMG-IV): sequencing the most valuable type-strain genomes for metagenomic binning, comparative biology and taxonomic classification.</title>
        <authorList>
            <person name="Goeker M."/>
        </authorList>
    </citation>
    <scope>NUCLEOTIDE SEQUENCE [LARGE SCALE GENOMIC DNA]</scope>
    <source>
        <strain evidence="11 12">DSM 28760</strain>
    </source>
</reference>
<dbReference type="InterPro" id="IPR036737">
    <property type="entry name" value="OmpA-like_sf"/>
</dbReference>
<evidence type="ECO:0000256" key="2">
    <source>
        <dbReference type="ARBA" id="ARBA00008914"/>
    </source>
</evidence>
<organism evidence="11 12">
    <name type="scientific">Pseudochelatococcus contaminans</name>
    <dbReference type="NCBI Taxonomy" id="1538103"/>
    <lineage>
        <taxon>Bacteria</taxon>
        <taxon>Pseudomonadati</taxon>
        <taxon>Pseudomonadota</taxon>
        <taxon>Alphaproteobacteria</taxon>
        <taxon>Hyphomicrobiales</taxon>
        <taxon>Chelatococcaceae</taxon>
        <taxon>Pseudochelatococcus</taxon>
    </lineage>
</organism>
<keyword evidence="6 7" id="KW-0472">Membrane</keyword>
<feature type="region of interest" description="Disordered" evidence="8">
    <location>
        <begin position="73"/>
        <end position="97"/>
    </location>
</feature>
<keyword evidence="12" id="KW-1185">Reference proteome</keyword>
<dbReference type="PANTHER" id="PTHR30329:SF21">
    <property type="entry name" value="LIPOPROTEIN YIAD-RELATED"/>
    <property type="match status" value="1"/>
</dbReference>
<dbReference type="PROSITE" id="PS51123">
    <property type="entry name" value="OMPA_2"/>
    <property type="match status" value="1"/>
</dbReference>
<evidence type="ECO:0000256" key="1">
    <source>
        <dbReference type="ARBA" id="ARBA00004162"/>
    </source>
</evidence>
<feature type="transmembrane region" description="Helical" evidence="9">
    <location>
        <begin position="29"/>
        <end position="48"/>
    </location>
</feature>
<feature type="domain" description="OmpA-like" evidence="10">
    <location>
        <begin position="278"/>
        <end position="396"/>
    </location>
</feature>
<evidence type="ECO:0000259" key="10">
    <source>
        <dbReference type="PROSITE" id="PS51123"/>
    </source>
</evidence>
<evidence type="ECO:0000256" key="3">
    <source>
        <dbReference type="ARBA" id="ARBA00022475"/>
    </source>
</evidence>
<keyword evidence="4 9" id="KW-0812">Transmembrane</keyword>
<evidence type="ECO:0000313" key="12">
    <source>
        <dbReference type="Proteomes" id="UP000537592"/>
    </source>
</evidence>
<evidence type="ECO:0000256" key="6">
    <source>
        <dbReference type="ARBA" id="ARBA00023136"/>
    </source>
</evidence>
<evidence type="ECO:0000256" key="9">
    <source>
        <dbReference type="SAM" id="Phobius"/>
    </source>
</evidence>
<dbReference type="CDD" id="cd07185">
    <property type="entry name" value="OmpA_C-like"/>
    <property type="match status" value="1"/>
</dbReference>
<dbReference type="InterPro" id="IPR050330">
    <property type="entry name" value="Bact_OuterMem_StrucFunc"/>
</dbReference>
<dbReference type="Gene3D" id="3.30.1330.60">
    <property type="entry name" value="OmpA-like domain"/>
    <property type="match status" value="1"/>
</dbReference>
<feature type="compositionally biased region" description="Polar residues" evidence="8">
    <location>
        <begin position="198"/>
        <end position="209"/>
    </location>
</feature>
<keyword evidence="3" id="KW-1003">Cell membrane</keyword>
<accession>A0A7W5Z1H7</accession>
<gene>
    <name evidence="11" type="ORF">FHS81_000414</name>
</gene>
<evidence type="ECO:0000256" key="7">
    <source>
        <dbReference type="PROSITE-ProRule" id="PRU00473"/>
    </source>
</evidence>
<sequence length="397" mass="43941">MDKIERELILIQRRNHAPEDHGSHGIWKIAYADFMTALMAFFLIMWLLNITDQEQRTAVANYFNPVKLTDMTVSRKGVDDPQEIPPENGPKGDKAHNQEQQNIYSSGDSTRPSGDSGHISKPRYQESALFQDPYAILAKLADDKTPPERQTAQTAAQAAMQARSQDEAAASNDVRDPFDPAYWRMAPEGTPDMPLEAGQQQAGTQNDNTPPADKTIMEATRPSDPQKAIAPDAAADAEAQKQANEVAELKHDVDEALKQETLPSAAPGIAVERTSEGILIRLSDAEAYSMFASGSAEPKPEVVRALARIGKMLEEHPGTVVIRGHTDAVPFRSANYDNWRLSSARAHMASYMLIRGGLDENRIEHIEGYAARLPQNTNDPRAAENRRIEILLREQSR</sequence>
<feature type="compositionally biased region" description="Low complexity" evidence="8">
    <location>
        <begin position="150"/>
        <end position="162"/>
    </location>
</feature>
<proteinExistence type="inferred from homology"/>
<dbReference type="Pfam" id="PF13677">
    <property type="entry name" value="MotB_plug"/>
    <property type="match status" value="1"/>
</dbReference>
<feature type="region of interest" description="Disordered" evidence="8">
    <location>
        <begin position="143"/>
        <end position="214"/>
    </location>
</feature>
<comment type="subcellular location">
    <subcellularLocation>
        <location evidence="1">Cell membrane</location>
        <topology evidence="1">Single-pass membrane protein</topology>
    </subcellularLocation>
</comment>
<dbReference type="Proteomes" id="UP000537592">
    <property type="component" value="Unassembled WGS sequence"/>
</dbReference>
<name>A0A7W5Z1H7_9HYPH</name>
<dbReference type="InterPro" id="IPR006665">
    <property type="entry name" value="OmpA-like"/>
</dbReference>
<dbReference type="EMBL" id="JACICC010000001">
    <property type="protein sequence ID" value="MBB3808360.1"/>
    <property type="molecule type" value="Genomic_DNA"/>
</dbReference>
<dbReference type="GO" id="GO:0005886">
    <property type="term" value="C:plasma membrane"/>
    <property type="evidence" value="ECO:0007669"/>
    <property type="project" value="UniProtKB-SubCell"/>
</dbReference>
<dbReference type="RefSeq" id="WP_183750361.1">
    <property type="nucleotide sequence ID" value="NZ_JACICC010000001.1"/>
</dbReference>
<keyword evidence="5 9" id="KW-1133">Transmembrane helix</keyword>
<dbReference type="PANTHER" id="PTHR30329">
    <property type="entry name" value="STATOR ELEMENT OF FLAGELLAR MOTOR COMPLEX"/>
    <property type="match status" value="1"/>
</dbReference>
<comment type="caution">
    <text evidence="11">The sequence shown here is derived from an EMBL/GenBank/DDBJ whole genome shotgun (WGS) entry which is preliminary data.</text>
</comment>
<comment type="similarity">
    <text evidence="2">Belongs to the MotB family.</text>
</comment>
<evidence type="ECO:0000256" key="5">
    <source>
        <dbReference type="ARBA" id="ARBA00022989"/>
    </source>
</evidence>
<protein>
    <submittedName>
        <fullName evidence="11">Chemotaxis protein MotB</fullName>
    </submittedName>
</protein>
<dbReference type="AlphaFoldDB" id="A0A7W5Z1H7"/>
<evidence type="ECO:0000256" key="8">
    <source>
        <dbReference type="SAM" id="MobiDB-lite"/>
    </source>
</evidence>
<dbReference type="InterPro" id="IPR025713">
    <property type="entry name" value="MotB-like_N_dom"/>
</dbReference>